<name>A0A143HFA1_9BACL</name>
<gene>
    <name evidence="1" type="ORF">ATY39_13960</name>
</gene>
<dbReference type="RefSeq" id="WP_066790769.1">
    <property type="nucleotide sequence ID" value="NZ_CP014806.1"/>
</dbReference>
<protein>
    <submittedName>
        <fullName evidence="1">Uncharacterized protein</fullName>
    </submittedName>
</protein>
<keyword evidence="2" id="KW-1185">Reference proteome</keyword>
<reference evidence="2" key="2">
    <citation type="submission" date="2016-03" db="EMBL/GenBank/DDBJ databases">
        <authorList>
            <person name="Seldin L."/>
        </authorList>
    </citation>
    <scope>NUCLEOTIDE SEQUENCE [LARGE SCALE GENOMIC DNA]</scope>
    <source>
        <strain evidence="2">PP9</strain>
    </source>
</reference>
<sequence>MARIKIKDNNKIPQAIKTIEKINRKKVKVGYFTGDFYDGNGDLTVKGLAAVHEFGVQIQVTPKMRSFLHHKGLHLKDSTTHITIPERSFVRTGADQSRFAVVQKTEELIRDAITGNIQVELLYEMIGEEMRAEIREHAIDLQNPANHPWTVENKGSSNPLVATGNMIGAMEVEVK</sequence>
<dbReference type="KEGG" id="rst:ATY39_13960"/>
<proteinExistence type="predicted"/>
<accession>A0A143HFA1</accession>
<dbReference type="Proteomes" id="UP000076021">
    <property type="component" value="Chromosome"/>
</dbReference>
<dbReference type="EMBL" id="CP014806">
    <property type="protein sequence ID" value="AMX00419.1"/>
    <property type="molecule type" value="Genomic_DNA"/>
</dbReference>
<reference evidence="1 2" key="1">
    <citation type="journal article" date="2016" name="Genome Announc.">
        <title>Whole-Genome Sequence of Rummeliibacillus stabekisii Strain PP9 Isolated from Antarctic Soil.</title>
        <authorList>
            <person name="da Mota F.F."/>
            <person name="Vollu R.E."/>
            <person name="Jurelevicius D."/>
            <person name="Seldin L."/>
        </authorList>
    </citation>
    <scope>NUCLEOTIDE SEQUENCE [LARGE SCALE GENOMIC DNA]</scope>
    <source>
        <strain evidence="1 2">PP9</strain>
    </source>
</reference>
<dbReference type="AlphaFoldDB" id="A0A143HFA1"/>
<evidence type="ECO:0000313" key="2">
    <source>
        <dbReference type="Proteomes" id="UP000076021"/>
    </source>
</evidence>
<dbReference type="STRING" id="241244.ATY39_13960"/>
<dbReference type="OrthoDB" id="8612906at2"/>
<evidence type="ECO:0000313" key="1">
    <source>
        <dbReference type="EMBL" id="AMX00419.1"/>
    </source>
</evidence>
<organism evidence="1 2">
    <name type="scientific">Rummeliibacillus stabekisii</name>
    <dbReference type="NCBI Taxonomy" id="241244"/>
    <lineage>
        <taxon>Bacteria</taxon>
        <taxon>Bacillati</taxon>
        <taxon>Bacillota</taxon>
        <taxon>Bacilli</taxon>
        <taxon>Bacillales</taxon>
        <taxon>Caryophanaceae</taxon>
        <taxon>Rummeliibacillus</taxon>
    </lineage>
</organism>